<dbReference type="Pfam" id="PF20064">
    <property type="entry name" value="DUF6463"/>
    <property type="match status" value="1"/>
</dbReference>
<sequence length="146" mass="15959">MFKFEQVQKEWDMQLWAGRLLIFVAVGHLLLALASIIPHLALMAPEQLPGVTGVPWHPLHLDRQAAFWSSLGSFAGPQLLWGVWVTVASRAGQPLPRGTGMALLVLTVVQVTLVPLSGFWINLLPALLLLASENPSWAAPNQSRKA</sequence>
<name>A0ABQ2F356_9DEIO</name>
<proteinExistence type="predicted"/>
<evidence type="ECO:0000256" key="1">
    <source>
        <dbReference type="SAM" id="Phobius"/>
    </source>
</evidence>
<dbReference type="Proteomes" id="UP000647587">
    <property type="component" value="Unassembled WGS sequence"/>
</dbReference>
<organism evidence="2 3">
    <name type="scientific">Deinococcus malanensis</name>
    <dbReference type="NCBI Taxonomy" id="1706855"/>
    <lineage>
        <taxon>Bacteria</taxon>
        <taxon>Thermotogati</taxon>
        <taxon>Deinococcota</taxon>
        <taxon>Deinococci</taxon>
        <taxon>Deinococcales</taxon>
        <taxon>Deinococcaceae</taxon>
        <taxon>Deinococcus</taxon>
    </lineage>
</organism>
<evidence type="ECO:0000313" key="2">
    <source>
        <dbReference type="EMBL" id="GGK36954.1"/>
    </source>
</evidence>
<feature type="transmembrane region" description="Helical" evidence="1">
    <location>
        <begin position="20"/>
        <end position="45"/>
    </location>
</feature>
<comment type="caution">
    <text evidence="2">The sequence shown here is derived from an EMBL/GenBank/DDBJ whole genome shotgun (WGS) entry which is preliminary data.</text>
</comment>
<evidence type="ECO:0000313" key="3">
    <source>
        <dbReference type="Proteomes" id="UP000647587"/>
    </source>
</evidence>
<dbReference type="InterPro" id="IPR045590">
    <property type="entry name" value="DUF6463"/>
</dbReference>
<keyword evidence="1" id="KW-1133">Transmembrane helix</keyword>
<feature type="transmembrane region" description="Helical" evidence="1">
    <location>
        <begin position="100"/>
        <end position="121"/>
    </location>
</feature>
<keyword evidence="1" id="KW-0812">Transmembrane</keyword>
<feature type="transmembrane region" description="Helical" evidence="1">
    <location>
        <begin position="65"/>
        <end position="88"/>
    </location>
</feature>
<dbReference type="EMBL" id="BMPP01000016">
    <property type="protein sequence ID" value="GGK36954.1"/>
    <property type="molecule type" value="Genomic_DNA"/>
</dbReference>
<keyword evidence="3" id="KW-1185">Reference proteome</keyword>
<accession>A0ABQ2F356</accession>
<reference evidence="3" key="1">
    <citation type="journal article" date="2019" name="Int. J. Syst. Evol. Microbiol.">
        <title>The Global Catalogue of Microorganisms (GCM) 10K type strain sequencing project: providing services to taxonomists for standard genome sequencing and annotation.</title>
        <authorList>
            <consortium name="The Broad Institute Genomics Platform"/>
            <consortium name="The Broad Institute Genome Sequencing Center for Infectious Disease"/>
            <person name="Wu L."/>
            <person name="Ma J."/>
        </authorList>
    </citation>
    <scope>NUCLEOTIDE SEQUENCE [LARGE SCALE GENOMIC DNA]</scope>
    <source>
        <strain evidence="3">JCM 30331</strain>
    </source>
</reference>
<keyword evidence="1" id="KW-0472">Membrane</keyword>
<protein>
    <submittedName>
        <fullName evidence="2">Uncharacterized protein</fullName>
    </submittedName>
</protein>
<gene>
    <name evidence="2" type="ORF">GCM10008955_33540</name>
</gene>